<name>A0ABP9Q428_9ACTN</name>
<dbReference type="PANTHER" id="PTHR30163">
    <property type="entry name" value="MEMBRANE-BOUND LYTIC MUREIN TRANSGLYCOSYLASE B"/>
    <property type="match status" value="1"/>
</dbReference>
<evidence type="ECO:0000313" key="3">
    <source>
        <dbReference type="Proteomes" id="UP001500221"/>
    </source>
</evidence>
<evidence type="ECO:0000259" key="1">
    <source>
        <dbReference type="Pfam" id="PF13406"/>
    </source>
</evidence>
<dbReference type="EMBL" id="BAABKG010000006">
    <property type="protein sequence ID" value="GAA5155617.1"/>
    <property type="molecule type" value="Genomic_DNA"/>
</dbReference>
<dbReference type="Pfam" id="PF13406">
    <property type="entry name" value="SLT_2"/>
    <property type="match status" value="1"/>
</dbReference>
<evidence type="ECO:0000313" key="2">
    <source>
        <dbReference type="EMBL" id="GAA5155617.1"/>
    </source>
</evidence>
<sequence>MRDVRPRAVALALAAVLAVAGLGWLAHRTLYAPVPVTDLRPGPGGTPPLSVPLAPPLGVVPKLDDTGVPTLVPAWVRRTARVTGIPRAAVRAYARAELTAPDGCGLGWTTLAGVGWVESHHGTLGGRTLRADGRSSSTILGPALDGAGPFAAIPAAPGFVRWHGDPTWDHAVGPMQFIGETWARWAVDGDRDGVRDPTDLDDAAATAAAYLCARGGDLATSDGWTAGLWAYNQSSEYLRAVHDAATGYGTR</sequence>
<proteinExistence type="predicted"/>
<dbReference type="Proteomes" id="UP001500221">
    <property type="component" value="Unassembled WGS sequence"/>
</dbReference>
<dbReference type="Gene3D" id="1.10.530.10">
    <property type="match status" value="1"/>
</dbReference>
<dbReference type="RefSeq" id="WP_345463389.1">
    <property type="nucleotide sequence ID" value="NZ_BAABKG010000006.1"/>
</dbReference>
<dbReference type="InterPro" id="IPR043426">
    <property type="entry name" value="MltB-like"/>
</dbReference>
<dbReference type="InterPro" id="IPR031304">
    <property type="entry name" value="SLT_2"/>
</dbReference>
<dbReference type="InterPro" id="IPR023346">
    <property type="entry name" value="Lysozyme-like_dom_sf"/>
</dbReference>
<dbReference type="SUPFAM" id="SSF53955">
    <property type="entry name" value="Lysozyme-like"/>
    <property type="match status" value="1"/>
</dbReference>
<gene>
    <name evidence="2" type="ORF">GCM10023340_41370</name>
</gene>
<organism evidence="2 3">
    <name type="scientific">Nocardioides marinquilinus</name>
    <dbReference type="NCBI Taxonomy" id="1210400"/>
    <lineage>
        <taxon>Bacteria</taxon>
        <taxon>Bacillati</taxon>
        <taxon>Actinomycetota</taxon>
        <taxon>Actinomycetes</taxon>
        <taxon>Propionibacteriales</taxon>
        <taxon>Nocardioidaceae</taxon>
        <taxon>Nocardioides</taxon>
    </lineage>
</organism>
<feature type="domain" description="Transglycosylase SLT" evidence="1">
    <location>
        <begin position="168"/>
        <end position="215"/>
    </location>
</feature>
<reference evidence="3" key="1">
    <citation type="journal article" date="2019" name="Int. J. Syst. Evol. Microbiol.">
        <title>The Global Catalogue of Microorganisms (GCM) 10K type strain sequencing project: providing services to taxonomists for standard genome sequencing and annotation.</title>
        <authorList>
            <consortium name="The Broad Institute Genomics Platform"/>
            <consortium name="The Broad Institute Genome Sequencing Center for Infectious Disease"/>
            <person name="Wu L."/>
            <person name="Ma J."/>
        </authorList>
    </citation>
    <scope>NUCLEOTIDE SEQUENCE [LARGE SCALE GENOMIC DNA]</scope>
    <source>
        <strain evidence="3">JCM 18459</strain>
    </source>
</reference>
<protein>
    <submittedName>
        <fullName evidence="2">Lytic murein transglycosylase</fullName>
    </submittedName>
</protein>
<keyword evidence="3" id="KW-1185">Reference proteome</keyword>
<accession>A0ABP9Q428</accession>
<dbReference type="PANTHER" id="PTHR30163:SF8">
    <property type="entry name" value="LYTIC MUREIN TRANSGLYCOSYLASE"/>
    <property type="match status" value="1"/>
</dbReference>
<comment type="caution">
    <text evidence="2">The sequence shown here is derived from an EMBL/GenBank/DDBJ whole genome shotgun (WGS) entry which is preliminary data.</text>
</comment>